<dbReference type="AlphaFoldDB" id="A0A2H0QX45"/>
<dbReference type="EMBL" id="PCXL01000011">
    <property type="protein sequence ID" value="PIR38175.1"/>
    <property type="molecule type" value="Genomic_DNA"/>
</dbReference>
<dbReference type="InterPro" id="IPR028098">
    <property type="entry name" value="Glyco_trans_4-like_N"/>
</dbReference>
<dbReference type="SUPFAM" id="SSF53756">
    <property type="entry name" value="UDP-Glycosyltransferase/glycogen phosphorylase"/>
    <property type="match status" value="1"/>
</dbReference>
<organism evidence="3 4">
    <name type="scientific">Candidatus Zambryskibacteria bacterium CG10_big_fil_rev_8_21_14_0_10_42_12</name>
    <dbReference type="NCBI Taxonomy" id="1975115"/>
    <lineage>
        <taxon>Bacteria</taxon>
        <taxon>Candidatus Zambryskiibacteriota</taxon>
    </lineage>
</organism>
<evidence type="ECO:0000313" key="3">
    <source>
        <dbReference type="EMBL" id="PIR38175.1"/>
    </source>
</evidence>
<dbReference type="Pfam" id="PF13439">
    <property type="entry name" value="Glyco_transf_4"/>
    <property type="match status" value="1"/>
</dbReference>
<dbReference type="InterPro" id="IPR050194">
    <property type="entry name" value="Glycosyltransferase_grp1"/>
</dbReference>
<evidence type="ECO:0000313" key="4">
    <source>
        <dbReference type="Proteomes" id="UP000231333"/>
    </source>
</evidence>
<dbReference type="Proteomes" id="UP000231333">
    <property type="component" value="Unassembled WGS sequence"/>
</dbReference>
<proteinExistence type="predicted"/>
<dbReference type="PANTHER" id="PTHR45947:SF3">
    <property type="entry name" value="SULFOQUINOVOSYL TRANSFERASE SQD2"/>
    <property type="match status" value="1"/>
</dbReference>
<sequence>MKKVLICATDYLPHVGGAELAVSEIAKRLASQGYIFDLITARLDTKLPRYEYIDGVHVFRVGFGFWFDKFLLPCLGLMRYVSLSRRPYDVVWSLMASQGSVLASCISIISKTPLLLTLQEGDEEEHLARYALGSRLLYRLFIRPWHALVFKRAKRITAISEHLKVRAEQRSRAPVDIVPNGVNLTHFSQVDDQLVERIKQTYNLVGKKVVVSVSRLVKKNNIAMLVRAFTHVLEDTMLFVVGEGDQKKSLELLVGARTLSHRVVFVGSVDPKEVPAYVHAGDVFARVSLSEGFGSAFLEAFAAGVPVVASPVGGIVDIVKDGETGLLVSPDDEHAIAQAIERLFADEHLRQTLIDNSKVMAQKYSWDTVADLMRQSFDQM</sequence>
<accession>A0A2H0QX45</accession>
<evidence type="ECO:0000259" key="1">
    <source>
        <dbReference type="Pfam" id="PF00534"/>
    </source>
</evidence>
<protein>
    <recommendedName>
        <fullName evidence="5">Glycosyltransferase subfamily 4-like N-terminal domain-containing protein</fullName>
    </recommendedName>
</protein>
<feature type="domain" description="Glycosyl transferase family 1" evidence="1">
    <location>
        <begin position="199"/>
        <end position="358"/>
    </location>
</feature>
<dbReference type="Pfam" id="PF00534">
    <property type="entry name" value="Glycos_transf_1"/>
    <property type="match status" value="1"/>
</dbReference>
<dbReference type="GO" id="GO:0016758">
    <property type="term" value="F:hexosyltransferase activity"/>
    <property type="evidence" value="ECO:0007669"/>
    <property type="project" value="TreeGrafter"/>
</dbReference>
<gene>
    <name evidence="3" type="ORF">COV34_00975</name>
</gene>
<dbReference type="InterPro" id="IPR001296">
    <property type="entry name" value="Glyco_trans_1"/>
</dbReference>
<evidence type="ECO:0000259" key="2">
    <source>
        <dbReference type="Pfam" id="PF13439"/>
    </source>
</evidence>
<name>A0A2H0QX45_9BACT</name>
<dbReference type="CDD" id="cd03801">
    <property type="entry name" value="GT4_PimA-like"/>
    <property type="match status" value="1"/>
</dbReference>
<feature type="domain" description="Glycosyltransferase subfamily 4-like N-terminal" evidence="2">
    <location>
        <begin position="15"/>
        <end position="185"/>
    </location>
</feature>
<comment type="caution">
    <text evidence="3">The sequence shown here is derived from an EMBL/GenBank/DDBJ whole genome shotgun (WGS) entry which is preliminary data.</text>
</comment>
<dbReference type="Gene3D" id="3.40.50.2000">
    <property type="entry name" value="Glycogen Phosphorylase B"/>
    <property type="match status" value="2"/>
</dbReference>
<dbReference type="PANTHER" id="PTHR45947">
    <property type="entry name" value="SULFOQUINOVOSYL TRANSFERASE SQD2"/>
    <property type="match status" value="1"/>
</dbReference>
<reference evidence="3 4" key="1">
    <citation type="submission" date="2017-09" db="EMBL/GenBank/DDBJ databases">
        <title>Depth-based differentiation of microbial function through sediment-hosted aquifers and enrichment of novel symbionts in the deep terrestrial subsurface.</title>
        <authorList>
            <person name="Probst A.J."/>
            <person name="Ladd B."/>
            <person name="Jarett J.K."/>
            <person name="Geller-Mcgrath D.E."/>
            <person name="Sieber C.M."/>
            <person name="Emerson J.B."/>
            <person name="Anantharaman K."/>
            <person name="Thomas B.C."/>
            <person name="Malmstrom R."/>
            <person name="Stieglmeier M."/>
            <person name="Klingl A."/>
            <person name="Woyke T."/>
            <person name="Ryan C.M."/>
            <person name="Banfield J.F."/>
        </authorList>
    </citation>
    <scope>NUCLEOTIDE SEQUENCE [LARGE SCALE GENOMIC DNA]</scope>
    <source>
        <strain evidence="3">CG10_big_fil_rev_8_21_14_0_10_42_12</strain>
    </source>
</reference>
<evidence type="ECO:0008006" key="5">
    <source>
        <dbReference type="Google" id="ProtNLM"/>
    </source>
</evidence>